<sequence>MNTSPKRLSEWRVTHISVSPMANKQIKIKLNGFNEFQYNDYHKWVVNTEIIF</sequence>
<evidence type="ECO:0000313" key="1">
    <source>
        <dbReference type="EMBL" id="ERZ94932.1"/>
    </source>
</evidence>
<accession>U9SLN7</accession>
<proteinExistence type="predicted"/>
<name>U9SLN7_RHIID</name>
<reference evidence="1" key="1">
    <citation type="submission" date="2013-07" db="EMBL/GenBank/DDBJ databases">
        <title>The genome of an arbuscular mycorrhizal fungus provides insights into the evolution of the oldest plant symbiosis.</title>
        <authorList>
            <consortium name="DOE Joint Genome Institute"/>
            <person name="Tisserant E."/>
            <person name="Malbreil M."/>
            <person name="Kuo A."/>
            <person name="Kohler A."/>
            <person name="Symeonidi A."/>
            <person name="Balestrini R."/>
            <person name="Charron P."/>
            <person name="Duensing N."/>
            <person name="Frei-dit-Frey N."/>
            <person name="Gianinazzi-Pearson V."/>
            <person name="Gilbert B."/>
            <person name="Handa Y."/>
            <person name="Hijri M."/>
            <person name="Kaul R."/>
            <person name="Kawaguchi M."/>
            <person name="Krajinski F."/>
            <person name="Lammers P."/>
            <person name="Lapierre D."/>
            <person name="Masclaux F.G."/>
            <person name="Murat C."/>
            <person name="Morin E."/>
            <person name="Ndikumana S."/>
            <person name="Pagni M."/>
            <person name="Petitpierre D."/>
            <person name="Requena N."/>
            <person name="Rosikiewicz P."/>
            <person name="Riley R."/>
            <person name="Saito K."/>
            <person name="San Clemente H."/>
            <person name="Shapiro H."/>
            <person name="van Tuinen D."/>
            <person name="Becard G."/>
            <person name="Bonfante P."/>
            <person name="Paszkowski U."/>
            <person name="Shachar-Hill Y."/>
            <person name="Young J.P."/>
            <person name="Sanders I.R."/>
            <person name="Henrissat B."/>
            <person name="Rensing S.A."/>
            <person name="Grigoriev I.V."/>
            <person name="Corradi N."/>
            <person name="Roux C."/>
            <person name="Martin F."/>
        </authorList>
    </citation>
    <scope>NUCLEOTIDE SEQUENCE</scope>
    <source>
        <strain evidence="1">DAOM 197198</strain>
    </source>
</reference>
<protein>
    <submittedName>
        <fullName evidence="1">Uncharacterized protein</fullName>
    </submittedName>
</protein>
<dbReference type="EMBL" id="KI301629">
    <property type="protein sequence ID" value="ERZ94932.1"/>
    <property type="molecule type" value="Genomic_DNA"/>
</dbReference>
<gene>
    <name evidence="1" type="ORF">GLOINDRAFT_14131</name>
</gene>
<dbReference type="HOGENOM" id="CLU_3088492_0_0_1"/>
<dbReference type="AlphaFoldDB" id="U9SLN7"/>
<organism evidence="1">
    <name type="scientific">Rhizophagus irregularis (strain DAOM 181602 / DAOM 197198 / MUCL 43194)</name>
    <name type="common">Arbuscular mycorrhizal fungus</name>
    <name type="synonym">Glomus intraradices</name>
    <dbReference type="NCBI Taxonomy" id="747089"/>
    <lineage>
        <taxon>Eukaryota</taxon>
        <taxon>Fungi</taxon>
        <taxon>Fungi incertae sedis</taxon>
        <taxon>Mucoromycota</taxon>
        <taxon>Glomeromycotina</taxon>
        <taxon>Glomeromycetes</taxon>
        <taxon>Glomerales</taxon>
        <taxon>Glomeraceae</taxon>
        <taxon>Rhizophagus</taxon>
    </lineage>
</organism>